<organism evidence="5 6">
    <name type="scientific">Lacticaseibacillus rhamnosus</name>
    <name type="common">Lactobacillus rhamnosus</name>
    <dbReference type="NCBI Taxonomy" id="47715"/>
    <lineage>
        <taxon>Bacteria</taxon>
        <taxon>Bacillati</taxon>
        <taxon>Bacillota</taxon>
        <taxon>Bacilli</taxon>
        <taxon>Lactobacillales</taxon>
        <taxon>Lactobacillaceae</taxon>
        <taxon>Lacticaseibacillus</taxon>
    </lineage>
</organism>
<evidence type="ECO:0000256" key="1">
    <source>
        <dbReference type="ARBA" id="ARBA00001964"/>
    </source>
</evidence>
<evidence type="ECO:0000259" key="4">
    <source>
        <dbReference type="Pfam" id="PF00456"/>
    </source>
</evidence>
<evidence type="ECO:0000256" key="2">
    <source>
        <dbReference type="ARBA" id="ARBA00007131"/>
    </source>
</evidence>
<evidence type="ECO:0000256" key="3">
    <source>
        <dbReference type="ARBA" id="ARBA00023052"/>
    </source>
</evidence>
<evidence type="ECO:0000313" key="6">
    <source>
        <dbReference type="Proteomes" id="UP000189067"/>
    </source>
</evidence>
<dbReference type="InterPro" id="IPR029061">
    <property type="entry name" value="THDP-binding"/>
</dbReference>
<dbReference type="InterPro" id="IPR005474">
    <property type="entry name" value="Transketolase_N"/>
</dbReference>
<dbReference type="PANTHER" id="PTHR47514">
    <property type="entry name" value="TRANSKETOLASE N-TERMINAL SECTION-RELATED"/>
    <property type="match status" value="1"/>
</dbReference>
<dbReference type="AlphaFoldDB" id="A0AAX0K4D1"/>
<comment type="caution">
    <text evidence="5">The sequence shown here is derived from an EMBL/GenBank/DDBJ whole genome shotgun (WGS) entry which is preliminary data.</text>
</comment>
<sequence>MKLKQTELHDIKKLAAKIRYGAIKSIQLAGQGHIGGSLSVADLLAVLYGKQMNFRPSDPHWASRDWLVLSKGHAGPALYSALAATGFIDYKVLETLNRGGTILPSHPDRTKTPGVDATTGSLGQGTSQAAGIATGLKQRGLSSYVYLIVGDGELNEGQCWEAFQYIASNKLNNCIVFIDNNKKQLDGWTDDIIRQFDISEKMRAFGFTTLHVNGSNVEEIDAAIDYLKTIKDSAVCVVLDTVKGAGVKFFEEMADNHSVKFNNSQINAKTDTVLEELKQVFEEEENV</sequence>
<keyword evidence="3" id="KW-0786">Thiamine pyrophosphate</keyword>
<protein>
    <submittedName>
        <fullName evidence="5">Transketolase</fullName>
    </submittedName>
</protein>
<dbReference type="PANTHER" id="PTHR47514:SF1">
    <property type="entry name" value="TRANSKETOLASE N-TERMINAL SECTION-RELATED"/>
    <property type="match status" value="1"/>
</dbReference>
<reference evidence="5 6" key="1">
    <citation type="submission" date="2017-01" db="EMBL/GenBank/DDBJ databases">
        <title>In silico prediction, in vitro antibacterial spectrum and physicochemical properties of a putative bacteriocin produced by Lactobacillus rhamnosus strain L156.4.</title>
        <authorList>
            <person name="Silveira A.M."/>
            <person name="Monteiro A.S."/>
            <person name="Santos V.L."/>
            <person name="Nicoli J.R."/>
            <person name="Azevedo V."/>
            <person name="Soares S.C."/>
            <person name="Castro-Oliveira L."/>
            <person name="Dias-Souza M.V."/>
            <person name="Nardi R.M."/>
        </authorList>
    </citation>
    <scope>NUCLEOTIDE SEQUENCE [LARGE SCALE GENOMIC DNA]</scope>
    <source>
        <strain evidence="5 6">L156.4</strain>
    </source>
</reference>
<accession>A0AAX0K4D1</accession>
<name>A0AAX0K4D1_LACRH</name>
<dbReference type="Pfam" id="PF00456">
    <property type="entry name" value="Transketolase_N"/>
    <property type="match status" value="1"/>
</dbReference>
<dbReference type="Gene3D" id="3.40.50.970">
    <property type="match status" value="1"/>
</dbReference>
<dbReference type="EMBL" id="MTJY01000011">
    <property type="protein sequence ID" value="ONN75775.1"/>
    <property type="molecule type" value="Genomic_DNA"/>
</dbReference>
<dbReference type="CDD" id="cd02012">
    <property type="entry name" value="TPP_TK"/>
    <property type="match status" value="1"/>
</dbReference>
<proteinExistence type="inferred from homology"/>
<evidence type="ECO:0000313" key="5">
    <source>
        <dbReference type="EMBL" id="ONN75775.1"/>
    </source>
</evidence>
<dbReference type="Proteomes" id="UP000189067">
    <property type="component" value="Unassembled WGS sequence"/>
</dbReference>
<dbReference type="SUPFAM" id="SSF52518">
    <property type="entry name" value="Thiamin diphosphate-binding fold (THDP-binding)"/>
    <property type="match status" value="1"/>
</dbReference>
<gene>
    <name evidence="5" type="ORF">BWR10_01950</name>
</gene>
<feature type="domain" description="Transketolase N-terminal" evidence="4">
    <location>
        <begin position="13"/>
        <end position="270"/>
    </location>
</feature>
<comment type="similarity">
    <text evidence="2">Belongs to the transketolase family.</text>
</comment>
<comment type="cofactor">
    <cofactor evidence="1">
        <name>thiamine diphosphate</name>
        <dbReference type="ChEBI" id="CHEBI:58937"/>
    </cofactor>
</comment>